<dbReference type="InterPro" id="IPR029063">
    <property type="entry name" value="SAM-dependent_MTases_sf"/>
</dbReference>
<dbReference type="AlphaFoldDB" id="A0A812JKG5"/>
<comment type="caution">
    <text evidence="3">The sequence shown here is derived from an EMBL/GenBank/DDBJ whole genome shotgun (WGS) entry which is preliminary data.</text>
</comment>
<evidence type="ECO:0000256" key="1">
    <source>
        <dbReference type="SAM" id="SignalP"/>
    </source>
</evidence>
<dbReference type="InterPro" id="IPR006342">
    <property type="entry name" value="FkbM_mtfrase"/>
</dbReference>
<feature type="domain" description="Methyltransferase FkbM" evidence="2">
    <location>
        <begin position="138"/>
        <end position="290"/>
    </location>
</feature>
<dbReference type="GO" id="GO:0005789">
    <property type="term" value="C:endoplasmic reticulum membrane"/>
    <property type="evidence" value="ECO:0007669"/>
    <property type="project" value="TreeGrafter"/>
</dbReference>
<dbReference type="PANTHER" id="PTHR34009:SF2">
    <property type="entry name" value="PROTEIN STAR"/>
    <property type="match status" value="1"/>
</dbReference>
<dbReference type="PANTHER" id="PTHR34009">
    <property type="entry name" value="PROTEIN STAR"/>
    <property type="match status" value="1"/>
</dbReference>
<name>A0A812JKG5_9DINO</name>
<dbReference type="InterPro" id="IPR053202">
    <property type="entry name" value="EGF_Rcpt_Signaling_Reg"/>
</dbReference>
<proteinExistence type="predicted"/>
<gene>
    <name evidence="3" type="ORF">SNAT2548_LOCUS6831</name>
</gene>
<sequence length="352" mass="39527">MLHSVLLLSTIAAVAAEQCEGSSDTNELMQHPNKHKKAHRPAHTFESGTQICFADLCVSPSDAPLFDWKTGWNSFLHSEGSEGRLGLDPLQGCCESCDAVATCSNSEKEEHILVEHILPFMLPPAKEKPVFLELGGMDGWHETNTYFLEKCLGWKGMLIEANPENFKNLHRNRPNALKISSAICTNTSRVVFGSARAAGRILNNHPRHLSEEDTLPCSPLQAFFDVLGVGQVTVFSLDVEGFEPWWGYQELSVLESVNWHRVKVGALVVEELQLDRDQQKNKDVRRLLKETAKLEMLGVSCWKEVACDSYWINPLLFDHEAAKAYLRRHPFPSEKYRVKPETACSKASKTVL</sequence>
<feature type="signal peptide" evidence="1">
    <location>
        <begin position="1"/>
        <end position="16"/>
    </location>
</feature>
<dbReference type="GO" id="GO:0031902">
    <property type="term" value="C:late endosome membrane"/>
    <property type="evidence" value="ECO:0007669"/>
    <property type="project" value="TreeGrafter"/>
</dbReference>
<protein>
    <recommendedName>
        <fullName evidence="2">Methyltransferase FkbM domain-containing protein</fullName>
    </recommendedName>
</protein>
<dbReference type="Proteomes" id="UP000604046">
    <property type="component" value="Unassembled WGS sequence"/>
</dbReference>
<accession>A0A812JKG5</accession>
<evidence type="ECO:0000259" key="2">
    <source>
        <dbReference type="Pfam" id="PF05050"/>
    </source>
</evidence>
<dbReference type="Pfam" id="PF05050">
    <property type="entry name" value="Methyltransf_21"/>
    <property type="match status" value="1"/>
</dbReference>
<dbReference type="GO" id="GO:0005886">
    <property type="term" value="C:plasma membrane"/>
    <property type="evidence" value="ECO:0007669"/>
    <property type="project" value="TreeGrafter"/>
</dbReference>
<dbReference type="Gene3D" id="3.40.50.150">
    <property type="entry name" value="Vaccinia Virus protein VP39"/>
    <property type="match status" value="1"/>
</dbReference>
<keyword evidence="4" id="KW-1185">Reference proteome</keyword>
<dbReference type="SUPFAM" id="SSF53335">
    <property type="entry name" value="S-adenosyl-L-methionine-dependent methyltransferases"/>
    <property type="match status" value="1"/>
</dbReference>
<dbReference type="GO" id="GO:0005794">
    <property type="term" value="C:Golgi apparatus"/>
    <property type="evidence" value="ECO:0007669"/>
    <property type="project" value="TreeGrafter"/>
</dbReference>
<organism evidence="3 4">
    <name type="scientific">Symbiodinium natans</name>
    <dbReference type="NCBI Taxonomy" id="878477"/>
    <lineage>
        <taxon>Eukaryota</taxon>
        <taxon>Sar</taxon>
        <taxon>Alveolata</taxon>
        <taxon>Dinophyceae</taxon>
        <taxon>Suessiales</taxon>
        <taxon>Symbiodiniaceae</taxon>
        <taxon>Symbiodinium</taxon>
    </lineage>
</organism>
<reference evidence="3" key="1">
    <citation type="submission" date="2021-02" db="EMBL/GenBank/DDBJ databases">
        <authorList>
            <person name="Dougan E. K."/>
            <person name="Rhodes N."/>
            <person name="Thang M."/>
            <person name="Chan C."/>
        </authorList>
    </citation>
    <scope>NUCLEOTIDE SEQUENCE</scope>
</reference>
<evidence type="ECO:0000313" key="3">
    <source>
        <dbReference type="EMBL" id="CAE7208743.1"/>
    </source>
</evidence>
<dbReference type="GO" id="GO:0016197">
    <property type="term" value="P:endosomal transport"/>
    <property type="evidence" value="ECO:0007669"/>
    <property type="project" value="TreeGrafter"/>
</dbReference>
<dbReference type="GO" id="GO:0006888">
    <property type="term" value="P:endoplasmic reticulum to Golgi vesicle-mediated transport"/>
    <property type="evidence" value="ECO:0007669"/>
    <property type="project" value="TreeGrafter"/>
</dbReference>
<keyword evidence="1" id="KW-0732">Signal</keyword>
<dbReference type="OrthoDB" id="2154188at2759"/>
<dbReference type="EMBL" id="CAJNDS010000463">
    <property type="protein sequence ID" value="CAE7208743.1"/>
    <property type="molecule type" value="Genomic_DNA"/>
</dbReference>
<feature type="chain" id="PRO_5033006881" description="Methyltransferase FkbM domain-containing protein" evidence="1">
    <location>
        <begin position="17"/>
        <end position="352"/>
    </location>
</feature>
<evidence type="ECO:0000313" key="4">
    <source>
        <dbReference type="Proteomes" id="UP000604046"/>
    </source>
</evidence>